<evidence type="ECO:0000259" key="5">
    <source>
        <dbReference type="PROSITE" id="PS50931"/>
    </source>
</evidence>
<keyword evidence="3" id="KW-0238">DNA-binding</keyword>
<dbReference type="OrthoDB" id="570111at2"/>
<evidence type="ECO:0000256" key="4">
    <source>
        <dbReference type="ARBA" id="ARBA00023163"/>
    </source>
</evidence>
<evidence type="ECO:0000313" key="6">
    <source>
        <dbReference type="EMBL" id="AMN47381.1"/>
    </source>
</evidence>
<dbReference type="Gene3D" id="1.10.10.10">
    <property type="entry name" value="Winged helix-like DNA-binding domain superfamily/Winged helix DNA-binding domain"/>
    <property type="match status" value="1"/>
</dbReference>
<dbReference type="InterPro" id="IPR005119">
    <property type="entry name" value="LysR_subst-bd"/>
</dbReference>
<dbReference type="PANTHER" id="PTHR30537">
    <property type="entry name" value="HTH-TYPE TRANSCRIPTIONAL REGULATOR"/>
    <property type="match status" value="1"/>
</dbReference>
<dbReference type="Pfam" id="PF00126">
    <property type="entry name" value="HTH_1"/>
    <property type="match status" value="1"/>
</dbReference>
<comment type="similarity">
    <text evidence="1">Belongs to the LysR transcriptional regulatory family.</text>
</comment>
<reference evidence="6 7" key="1">
    <citation type="submission" date="2015-06" db="EMBL/GenBank/DDBJ databases">
        <title>A Comprehensive Approach to Explore the Metabolic and Phylogenetic Diversity of Bacterial Steroid Degradation in the Environment: Testosterone as an Example.</title>
        <authorList>
            <person name="Yang F.-C."/>
            <person name="Chen Y.-L."/>
            <person name="Yu C.-P."/>
            <person name="Tang S.-L."/>
            <person name="Wang P.-H."/>
            <person name="Ismail W."/>
            <person name="Wang C.-H."/>
            <person name="Yang C.-Y."/>
            <person name="Chiang Y.-R."/>
        </authorList>
    </citation>
    <scope>NUCLEOTIDE SEQUENCE [LARGE SCALE GENOMIC DNA]</scope>
    <source>
        <strain evidence="6 7">DSM 18526</strain>
    </source>
</reference>
<evidence type="ECO:0000256" key="3">
    <source>
        <dbReference type="ARBA" id="ARBA00023125"/>
    </source>
</evidence>
<keyword evidence="4" id="KW-0804">Transcription</keyword>
<name>A0A127FCM3_STEDE</name>
<dbReference type="EMBL" id="CP011971">
    <property type="protein sequence ID" value="AMN47381.1"/>
    <property type="molecule type" value="Genomic_DNA"/>
</dbReference>
<dbReference type="InterPro" id="IPR036388">
    <property type="entry name" value="WH-like_DNA-bd_sf"/>
</dbReference>
<dbReference type="InterPro" id="IPR036390">
    <property type="entry name" value="WH_DNA-bd_sf"/>
</dbReference>
<gene>
    <name evidence="6" type="ORF">ACG33_09780</name>
</gene>
<dbReference type="STRING" id="465721.ACG33_09780"/>
<proteinExistence type="inferred from homology"/>
<dbReference type="PANTHER" id="PTHR30537:SF3">
    <property type="entry name" value="TRANSCRIPTIONAL REGULATORY PROTEIN"/>
    <property type="match status" value="1"/>
</dbReference>
<dbReference type="SUPFAM" id="SSF53850">
    <property type="entry name" value="Periplasmic binding protein-like II"/>
    <property type="match status" value="1"/>
</dbReference>
<sequence length="302" mass="34042">MFHWDDVRYFLALYRAGTVSGASKRLSVNYTTIMRRIRVLEAFVGAPLFKKQASHYSLTGKGQELLSTFEEIERSFTRLEQHAIQPCTSLRGVVRISLSESMLRLIALQLAGFQQLHPEIVWQLDMTNDFVDVNKGLADLHIFPRFAPFENIDRFERISLGRYRVRPYIHRNYPGRRSKPLYAHDVDWIAWDTSQITDELSRRPSSSLDVGLKIVAMASSGTVTLQLARAGLGAALAWDFLAGDDPELVSLDLPELTRSVEICLYALPETLRRAAVRAFADYLTNELATRNSPGHPTAASGS</sequence>
<dbReference type="Gene3D" id="3.40.190.290">
    <property type="match status" value="1"/>
</dbReference>
<evidence type="ECO:0000256" key="1">
    <source>
        <dbReference type="ARBA" id="ARBA00009437"/>
    </source>
</evidence>
<dbReference type="PROSITE" id="PS50931">
    <property type="entry name" value="HTH_LYSR"/>
    <property type="match status" value="1"/>
</dbReference>
<dbReference type="SUPFAM" id="SSF46785">
    <property type="entry name" value="Winged helix' DNA-binding domain"/>
    <property type="match status" value="1"/>
</dbReference>
<dbReference type="InterPro" id="IPR058163">
    <property type="entry name" value="LysR-type_TF_proteobact-type"/>
</dbReference>
<feature type="domain" description="HTH lysR-type" evidence="5">
    <location>
        <begin position="2"/>
        <end position="59"/>
    </location>
</feature>
<dbReference type="GO" id="GO:0006351">
    <property type="term" value="P:DNA-templated transcription"/>
    <property type="evidence" value="ECO:0007669"/>
    <property type="project" value="TreeGrafter"/>
</dbReference>
<dbReference type="RefSeq" id="WP_066920776.1">
    <property type="nucleotide sequence ID" value="NZ_CP011971.1"/>
</dbReference>
<accession>A0A127FCM3</accession>
<dbReference type="Pfam" id="PF03466">
    <property type="entry name" value="LysR_substrate"/>
    <property type="match status" value="1"/>
</dbReference>
<dbReference type="AlphaFoldDB" id="A0A127FCM3"/>
<dbReference type="Proteomes" id="UP000070250">
    <property type="component" value="Chromosome"/>
</dbReference>
<keyword evidence="7" id="KW-1185">Reference proteome</keyword>
<organism evidence="6 7">
    <name type="scientific">Steroidobacter denitrificans</name>
    <dbReference type="NCBI Taxonomy" id="465721"/>
    <lineage>
        <taxon>Bacteria</taxon>
        <taxon>Pseudomonadati</taxon>
        <taxon>Pseudomonadota</taxon>
        <taxon>Gammaproteobacteria</taxon>
        <taxon>Steroidobacterales</taxon>
        <taxon>Steroidobacteraceae</taxon>
        <taxon>Steroidobacter</taxon>
    </lineage>
</organism>
<protein>
    <recommendedName>
        <fullName evidence="5">HTH lysR-type domain-containing protein</fullName>
    </recommendedName>
</protein>
<dbReference type="KEGG" id="sdf:ACG33_09780"/>
<dbReference type="GO" id="GO:0043565">
    <property type="term" value="F:sequence-specific DNA binding"/>
    <property type="evidence" value="ECO:0007669"/>
    <property type="project" value="TreeGrafter"/>
</dbReference>
<evidence type="ECO:0000256" key="2">
    <source>
        <dbReference type="ARBA" id="ARBA00023015"/>
    </source>
</evidence>
<dbReference type="GO" id="GO:0003700">
    <property type="term" value="F:DNA-binding transcription factor activity"/>
    <property type="evidence" value="ECO:0007669"/>
    <property type="project" value="InterPro"/>
</dbReference>
<dbReference type="InterPro" id="IPR000847">
    <property type="entry name" value="LysR_HTH_N"/>
</dbReference>
<keyword evidence="2" id="KW-0805">Transcription regulation</keyword>
<evidence type="ECO:0000313" key="7">
    <source>
        <dbReference type="Proteomes" id="UP000070250"/>
    </source>
</evidence>